<evidence type="ECO:0000256" key="9">
    <source>
        <dbReference type="ARBA" id="ARBA00023136"/>
    </source>
</evidence>
<evidence type="ECO:0000313" key="18">
    <source>
        <dbReference type="Proteomes" id="UP000515146"/>
    </source>
</evidence>
<dbReference type="Gene3D" id="1.20.1070.10">
    <property type="entry name" value="Rhodopsin 7-helix transmembrane proteins"/>
    <property type="match status" value="1"/>
</dbReference>
<comment type="similarity">
    <text evidence="2 15">Belongs to the G-protein coupled receptor 1 family.</text>
</comment>
<feature type="transmembrane region" description="Helical" evidence="16">
    <location>
        <begin position="78"/>
        <end position="98"/>
    </location>
</feature>
<dbReference type="GO" id="GO:0030425">
    <property type="term" value="C:dendrite"/>
    <property type="evidence" value="ECO:0007669"/>
    <property type="project" value="TreeGrafter"/>
</dbReference>
<evidence type="ECO:0000256" key="16">
    <source>
        <dbReference type="SAM" id="Phobius"/>
    </source>
</evidence>
<dbReference type="InterPro" id="IPR000921">
    <property type="entry name" value="Histamine_H1_rcpt"/>
</dbReference>
<gene>
    <name evidence="19" type="primary">LOC113791144</name>
</gene>
<accession>A0A6P6XV02</accession>
<dbReference type="GO" id="GO:0030594">
    <property type="term" value="F:neurotransmitter receptor activity"/>
    <property type="evidence" value="ECO:0007669"/>
    <property type="project" value="TreeGrafter"/>
</dbReference>
<comment type="subcellular location">
    <subcellularLocation>
        <location evidence="1">Cell membrane</location>
        <topology evidence="1">Multi-pass membrane protein</topology>
    </subcellularLocation>
</comment>
<evidence type="ECO:0000256" key="5">
    <source>
        <dbReference type="ARBA" id="ARBA00022553"/>
    </source>
</evidence>
<keyword evidence="13 15" id="KW-0807">Transducer</keyword>
<dbReference type="GO" id="GO:0007268">
    <property type="term" value="P:chemical synaptic transmission"/>
    <property type="evidence" value="ECO:0007669"/>
    <property type="project" value="TreeGrafter"/>
</dbReference>
<keyword evidence="18" id="KW-1185">Reference proteome</keyword>
<dbReference type="GO" id="GO:0045202">
    <property type="term" value="C:synapse"/>
    <property type="evidence" value="ECO:0007669"/>
    <property type="project" value="GOC"/>
</dbReference>
<proteinExistence type="inferred from homology"/>
<dbReference type="RefSeq" id="XP_027196676.1">
    <property type="nucleotide sequence ID" value="XM_027340875.1"/>
</dbReference>
<name>A0A6P6XV02_DERPT</name>
<evidence type="ECO:0000256" key="12">
    <source>
        <dbReference type="ARBA" id="ARBA00023180"/>
    </source>
</evidence>
<evidence type="ECO:0000256" key="3">
    <source>
        <dbReference type="ARBA" id="ARBA00015317"/>
    </source>
</evidence>
<dbReference type="PRINTS" id="PR00530">
    <property type="entry name" value="HISTAMINEH1R"/>
</dbReference>
<evidence type="ECO:0000256" key="15">
    <source>
        <dbReference type="RuleBase" id="RU000688"/>
    </source>
</evidence>
<dbReference type="PROSITE" id="PS50262">
    <property type="entry name" value="G_PROTEIN_RECEP_F1_2"/>
    <property type="match status" value="1"/>
</dbReference>
<dbReference type="Proteomes" id="UP000515146">
    <property type="component" value="Unplaced"/>
</dbReference>
<evidence type="ECO:0000256" key="14">
    <source>
        <dbReference type="ARBA" id="ARBA00045624"/>
    </source>
</evidence>
<sequence length="241" mass="27464">MGVLPASVRPIGPIINHHSINRMGNRSTFNIQLFDGFTDNLAFLIPLGIGLLTLSLLTFLGNAMVVHAIRTERKLHTVSNMFILSLAIADLIVGLIVMPLSSTYVIFGDWILGIFVCQLWLVIDYTASTASIFNLLILSLDRYWSIRSPLKYLCKRTKKRALAMIGIVWMISALWAIPIIGWHLWYNDGIRKHPNNVCETEFSDSVVFKITTSIANFLVPMTLMMILYYKIFREIKRRDTK</sequence>
<protein>
    <recommendedName>
        <fullName evidence="3">Histamine H1 receptor</fullName>
    </recommendedName>
</protein>
<comment type="function">
    <text evidence="14">G-protein-coupled receptor for histamine, a biogenic amine that functions as an immune modulator and a neurotransmitter. Through the H1 receptor, histamine mediates the contraction of smooth muscles and increases capillary permeability due to contraction of terminal venules. Also mediates neurotransmission in the central nervous system and thereby regulates circadian rhythms, emotional and locomotor activities as well as cognitive functions.</text>
</comment>
<dbReference type="AlphaFoldDB" id="A0A6P6XV02"/>
<dbReference type="SUPFAM" id="SSF81321">
    <property type="entry name" value="Family A G protein-coupled receptor-like"/>
    <property type="match status" value="1"/>
</dbReference>
<evidence type="ECO:0000256" key="4">
    <source>
        <dbReference type="ARBA" id="ARBA00022475"/>
    </source>
</evidence>
<dbReference type="GO" id="GO:0045907">
    <property type="term" value="P:positive regulation of vasoconstriction"/>
    <property type="evidence" value="ECO:0007669"/>
    <property type="project" value="InterPro"/>
</dbReference>
<feature type="transmembrane region" description="Helical" evidence="16">
    <location>
        <begin position="161"/>
        <end position="186"/>
    </location>
</feature>
<evidence type="ECO:0000256" key="8">
    <source>
        <dbReference type="ARBA" id="ARBA00023040"/>
    </source>
</evidence>
<keyword evidence="5" id="KW-0597">Phosphoprotein</keyword>
<dbReference type="Pfam" id="PF00001">
    <property type="entry name" value="7tm_1"/>
    <property type="match status" value="1"/>
</dbReference>
<evidence type="ECO:0000313" key="19">
    <source>
        <dbReference type="RefSeq" id="XP_027196676.1"/>
    </source>
</evidence>
<evidence type="ECO:0000256" key="7">
    <source>
        <dbReference type="ARBA" id="ARBA00022989"/>
    </source>
</evidence>
<evidence type="ECO:0000256" key="10">
    <source>
        <dbReference type="ARBA" id="ARBA00023157"/>
    </source>
</evidence>
<keyword evidence="12" id="KW-0325">Glycoprotein</keyword>
<feature type="transmembrane region" description="Helical" evidence="16">
    <location>
        <begin position="43"/>
        <end position="66"/>
    </location>
</feature>
<keyword evidence="8 15" id="KW-0297">G-protein coupled receptor</keyword>
<evidence type="ECO:0000256" key="6">
    <source>
        <dbReference type="ARBA" id="ARBA00022692"/>
    </source>
</evidence>
<feature type="domain" description="G-protein coupled receptors family 1 profile" evidence="17">
    <location>
        <begin position="61"/>
        <end position="241"/>
    </location>
</feature>
<feature type="transmembrane region" description="Helical" evidence="16">
    <location>
        <begin position="110"/>
        <end position="140"/>
    </location>
</feature>
<dbReference type="GO" id="GO:0005886">
    <property type="term" value="C:plasma membrane"/>
    <property type="evidence" value="ECO:0007669"/>
    <property type="project" value="UniProtKB-SubCell"/>
</dbReference>
<evidence type="ECO:0000256" key="1">
    <source>
        <dbReference type="ARBA" id="ARBA00004651"/>
    </source>
</evidence>
<dbReference type="PRINTS" id="PR00237">
    <property type="entry name" value="GPCRRHODOPSN"/>
</dbReference>
<dbReference type="KEGG" id="dpte:113791144"/>
<dbReference type="GO" id="GO:0043114">
    <property type="term" value="P:regulation of vascular permeability"/>
    <property type="evidence" value="ECO:0007669"/>
    <property type="project" value="InterPro"/>
</dbReference>
<reference evidence="19" key="1">
    <citation type="submission" date="2025-08" db="UniProtKB">
        <authorList>
            <consortium name="RefSeq"/>
        </authorList>
    </citation>
    <scope>IDENTIFICATION</scope>
    <source>
        <strain evidence="19">Airmid</strain>
    </source>
</reference>
<evidence type="ECO:0000256" key="11">
    <source>
        <dbReference type="ARBA" id="ARBA00023170"/>
    </source>
</evidence>
<dbReference type="InterPro" id="IPR017452">
    <property type="entry name" value="GPCR_Rhodpsn_7TM"/>
</dbReference>
<keyword evidence="11 15" id="KW-0675">Receptor</keyword>
<feature type="transmembrane region" description="Helical" evidence="16">
    <location>
        <begin position="206"/>
        <end position="229"/>
    </location>
</feature>
<dbReference type="InParanoid" id="A0A6P6XV02"/>
<dbReference type="OrthoDB" id="10071887at2759"/>
<keyword evidence="10" id="KW-1015">Disulfide bond</keyword>
<dbReference type="GO" id="GO:0004993">
    <property type="term" value="F:G protein-coupled serotonin receptor activity"/>
    <property type="evidence" value="ECO:0007669"/>
    <property type="project" value="TreeGrafter"/>
</dbReference>
<dbReference type="PANTHER" id="PTHR24247">
    <property type="entry name" value="5-HYDROXYTRYPTAMINE RECEPTOR"/>
    <property type="match status" value="1"/>
</dbReference>
<keyword evidence="4" id="KW-1003">Cell membrane</keyword>
<dbReference type="OMA" id="IMGNEHT"/>
<evidence type="ECO:0000256" key="13">
    <source>
        <dbReference type="ARBA" id="ARBA00023224"/>
    </source>
</evidence>
<organism evidence="18 19">
    <name type="scientific">Dermatophagoides pteronyssinus</name>
    <name type="common">European house dust mite</name>
    <dbReference type="NCBI Taxonomy" id="6956"/>
    <lineage>
        <taxon>Eukaryota</taxon>
        <taxon>Metazoa</taxon>
        <taxon>Ecdysozoa</taxon>
        <taxon>Arthropoda</taxon>
        <taxon>Chelicerata</taxon>
        <taxon>Arachnida</taxon>
        <taxon>Acari</taxon>
        <taxon>Acariformes</taxon>
        <taxon>Sarcoptiformes</taxon>
        <taxon>Astigmata</taxon>
        <taxon>Psoroptidia</taxon>
        <taxon>Analgoidea</taxon>
        <taxon>Pyroglyphidae</taxon>
        <taxon>Dermatophagoidinae</taxon>
        <taxon>Dermatophagoides</taxon>
    </lineage>
</organism>
<evidence type="ECO:0000256" key="2">
    <source>
        <dbReference type="ARBA" id="ARBA00010663"/>
    </source>
</evidence>
<dbReference type="PROSITE" id="PS00237">
    <property type="entry name" value="G_PROTEIN_RECEP_F1_1"/>
    <property type="match status" value="1"/>
</dbReference>
<keyword evidence="7 16" id="KW-1133">Transmembrane helix</keyword>
<evidence type="ECO:0000259" key="17">
    <source>
        <dbReference type="PROSITE" id="PS50262"/>
    </source>
</evidence>
<dbReference type="GO" id="GO:0004969">
    <property type="term" value="F:histamine receptor activity"/>
    <property type="evidence" value="ECO:0007669"/>
    <property type="project" value="InterPro"/>
</dbReference>
<dbReference type="PANTHER" id="PTHR24247:SF223">
    <property type="entry name" value="HISTAMINE H1 RECEPTOR"/>
    <property type="match status" value="1"/>
</dbReference>
<keyword evidence="9 16" id="KW-0472">Membrane</keyword>
<keyword evidence="6 15" id="KW-0812">Transmembrane</keyword>
<dbReference type="GO" id="GO:0007187">
    <property type="term" value="P:G protein-coupled receptor signaling pathway, coupled to cyclic nucleotide second messenger"/>
    <property type="evidence" value="ECO:0007669"/>
    <property type="project" value="TreeGrafter"/>
</dbReference>
<dbReference type="InterPro" id="IPR000276">
    <property type="entry name" value="GPCR_Rhodpsn"/>
</dbReference>